<feature type="domain" description="DUF4274" evidence="1">
    <location>
        <begin position="29"/>
        <end position="107"/>
    </location>
</feature>
<dbReference type="KEGG" id="sbj:CF168_09225"/>
<accession>A0A220ULJ3</accession>
<organism evidence="2 3">
    <name type="scientific">Shewanella bicestrii</name>
    <dbReference type="NCBI Taxonomy" id="2018305"/>
    <lineage>
        <taxon>Bacteria</taxon>
        <taxon>Pseudomonadati</taxon>
        <taxon>Pseudomonadota</taxon>
        <taxon>Gammaproteobacteria</taxon>
        <taxon>Alteromonadales</taxon>
        <taxon>Shewanellaceae</taxon>
        <taxon>Shewanella</taxon>
    </lineage>
</organism>
<dbReference type="AlphaFoldDB" id="A0A220ULJ3"/>
<dbReference type="EMBL" id="CP022358">
    <property type="protein sequence ID" value="ASK69038.1"/>
    <property type="molecule type" value="Genomic_DNA"/>
</dbReference>
<keyword evidence="3" id="KW-1185">Reference proteome</keyword>
<proteinExistence type="predicted"/>
<evidence type="ECO:0000313" key="3">
    <source>
        <dbReference type="Proteomes" id="UP000198367"/>
    </source>
</evidence>
<reference evidence="2 3" key="1">
    <citation type="submission" date="2017-07" db="EMBL/GenBank/DDBJ databases">
        <title>Phenotypical and genomic characterization of a clinical isolate of Shewanella bicestrii sp. nov. producing an extended-spectrum beta-lactamase and a new oxacillinase variant.</title>
        <authorList>
            <person name="Jousset A.B."/>
            <person name="Bonnin R.A."/>
            <person name="Girlich D."/>
            <person name="Dabos L."/>
            <person name="Potron A."/>
            <person name="Dortet L."/>
            <person name="Glaser P."/>
            <person name="Naas T."/>
        </authorList>
    </citation>
    <scope>NUCLEOTIDE SEQUENCE [LARGE SCALE GENOMIC DNA]</scope>
    <source>
        <strain evidence="2 3">JAB-1</strain>
    </source>
</reference>
<protein>
    <recommendedName>
        <fullName evidence="1">DUF4274 domain-containing protein</fullName>
    </recommendedName>
</protein>
<name>A0A220ULJ3_9GAMM</name>
<dbReference type="InterPro" id="IPR025369">
    <property type="entry name" value="DUF4274"/>
</dbReference>
<dbReference type="RefSeq" id="WP_086904031.1">
    <property type="nucleotide sequence ID" value="NZ_CP022358.1"/>
</dbReference>
<evidence type="ECO:0000313" key="2">
    <source>
        <dbReference type="EMBL" id="ASK69038.1"/>
    </source>
</evidence>
<gene>
    <name evidence="2" type="ORF">CF168_09225</name>
</gene>
<dbReference type="Pfam" id="PF14096">
    <property type="entry name" value="DUF4274"/>
    <property type="match status" value="1"/>
</dbReference>
<evidence type="ECO:0000259" key="1">
    <source>
        <dbReference type="Pfam" id="PF14096"/>
    </source>
</evidence>
<sequence>MTDITDRICYEIEDIQEAVNLVKTISSAAELYELLRHYNWDDGYEIPITIADHPLCELAIAIRMFWLAEAMDWLEMNEQNELIPANNVIEPYQQKDYDFAVMLTNRILTGYYQIRTVSHTEKISKTMQYLFKKRGVPEILYKPIVV</sequence>
<dbReference type="Proteomes" id="UP000198367">
    <property type="component" value="Chromosome"/>
</dbReference>